<evidence type="ECO:0000256" key="16">
    <source>
        <dbReference type="ARBA" id="ARBA00022737"/>
    </source>
</evidence>
<reference evidence="41" key="2">
    <citation type="submission" date="2025-08" db="UniProtKB">
        <authorList>
            <consortium name="Ensembl"/>
        </authorList>
    </citation>
    <scope>IDENTIFICATION</scope>
</reference>
<dbReference type="InterPro" id="IPR033116">
    <property type="entry name" value="TRYPSIN_SER"/>
</dbReference>
<dbReference type="FunFam" id="2.10.25.10:FF:000059">
    <property type="entry name" value="Mannan-binding lectin serine protease 1"/>
    <property type="match status" value="2"/>
</dbReference>
<protein>
    <recommendedName>
        <fullName evidence="30">Vitamin K-dependent protein C</fullName>
        <ecNumber evidence="6">3.4.21.41</ecNumber>
        <ecNumber evidence="29">3.4.21.69</ecNumber>
    </recommendedName>
    <alternativeName>
        <fullName evidence="33">Anticoagulant protein C</fullName>
    </alternativeName>
    <alternativeName>
        <fullName evidence="31">Autoprothrombin IIA</fullName>
    </alternativeName>
    <alternativeName>
        <fullName evidence="32">Blood coagulation factor XIV</fullName>
    </alternativeName>
</protein>
<keyword evidence="21" id="KW-0391">Immunity</keyword>
<evidence type="ECO:0000256" key="11">
    <source>
        <dbReference type="ARBA" id="ARBA00022659"/>
    </source>
</evidence>
<keyword evidence="42" id="KW-1185">Reference proteome</keyword>
<dbReference type="GO" id="GO:0004252">
    <property type="term" value="F:serine-type endopeptidase activity"/>
    <property type="evidence" value="ECO:0007669"/>
    <property type="project" value="UniProtKB-EC"/>
</dbReference>
<evidence type="ECO:0000256" key="37">
    <source>
        <dbReference type="PROSITE-ProRule" id="PRU00302"/>
    </source>
</evidence>
<evidence type="ECO:0000313" key="41">
    <source>
        <dbReference type="Ensembl" id="ENSMMDP00005009078.1"/>
    </source>
</evidence>
<evidence type="ECO:0000256" key="31">
    <source>
        <dbReference type="ARBA" id="ARBA00041306"/>
    </source>
</evidence>
<gene>
    <name evidence="41" type="primary">LOC115374210</name>
</gene>
<reference evidence="41" key="3">
    <citation type="submission" date="2025-09" db="UniProtKB">
        <authorList>
            <consortium name="Ensembl"/>
        </authorList>
    </citation>
    <scope>IDENTIFICATION</scope>
</reference>
<feature type="disulfide bond" evidence="36">
    <location>
        <begin position="574"/>
        <end position="601"/>
    </location>
</feature>
<evidence type="ECO:0000256" key="20">
    <source>
        <dbReference type="ARBA" id="ARBA00022825"/>
    </source>
</evidence>
<evidence type="ECO:0000256" key="5">
    <source>
        <dbReference type="ARBA" id="ARBA00004613"/>
    </source>
</evidence>
<evidence type="ECO:0000256" key="28">
    <source>
        <dbReference type="ARBA" id="ARBA00037553"/>
    </source>
</evidence>
<evidence type="ECO:0000259" key="38">
    <source>
        <dbReference type="PROSITE" id="PS01180"/>
    </source>
</evidence>
<evidence type="ECO:0000256" key="12">
    <source>
        <dbReference type="ARBA" id="ARBA00022670"/>
    </source>
</evidence>
<dbReference type="InterPro" id="IPR000436">
    <property type="entry name" value="Sushi_SCR_CCP_dom"/>
</dbReference>
<evidence type="ECO:0000256" key="15">
    <source>
        <dbReference type="ARBA" id="ARBA00022729"/>
    </source>
</evidence>
<comment type="catalytic activity">
    <reaction evidence="27">
        <text>Degradation of blood coagulation factors Va and VIIIa.</text>
        <dbReference type="EC" id="3.4.21.69"/>
    </reaction>
</comment>
<keyword evidence="14" id="KW-0479">Metal-binding</keyword>
<comment type="subunit">
    <text evidence="35">Core component of the complement C1 complex, a calcium-dependent complex composed of 1 molecule of the C1Q subcomplex, 2 molecules of C1R and 2 molecules of C1S. The C1Q subcomplex is composed 18 subunits: 3 chains of C1QA, C1QB, and C1QC trimerize to form 6 collagen-like triple helices connected to six globular ligand-recognition modules. Within the C1 complex, C1R is a dimer of identical chains, each of which is activated by cleavage into two chains, heavy and light, connected by disulfide bonds.</text>
</comment>
<dbReference type="SUPFAM" id="SSF50494">
    <property type="entry name" value="Trypsin-like serine proteases"/>
    <property type="match status" value="2"/>
</dbReference>
<dbReference type="Pfam" id="PF00084">
    <property type="entry name" value="Sushi"/>
    <property type="match status" value="2"/>
</dbReference>
<evidence type="ECO:0000259" key="40">
    <source>
        <dbReference type="PROSITE" id="PS50923"/>
    </source>
</evidence>
<evidence type="ECO:0000256" key="2">
    <source>
        <dbReference type="ARBA" id="ARBA00004240"/>
    </source>
</evidence>
<dbReference type="Pfam" id="PF14670">
    <property type="entry name" value="FXa_inhibition"/>
    <property type="match status" value="2"/>
</dbReference>
<proteinExistence type="predicted"/>
<dbReference type="FunFam" id="2.40.10.10:FF:000011">
    <property type="entry name" value="Coagulation factor X"/>
    <property type="match status" value="1"/>
</dbReference>
<dbReference type="InterPro" id="IPR035976">
    <property type="entry name" value="Sushi/SCR/CCP_sf"/>
</dbReference>
<dbReference type="SMART" id="SM00181">
    <property type="entry name" value="EGF"/>
    <property type="match status" value="2"/>
</dbReference>
<dbReference type="Gene3D" id="2.10.25.10">
    <property type="entry name" value="Laminin"/>
    <property type="match status" value="2"/>
</dbReference>
<dbReference type="Pfam" id="PF00431">
    <property type="entry name" value="CUB"/>
    <property type="match status" value="4"/>
</dbReference>
<keyword evidence="19" id="KW-0256">Endoplasmic reticulum</keyword>
<evidence type="ECO:0000256" key="3">
    <source>
        <dbReference type="ARBA" id="ARBA00004241"/>
    </source>
</evidence>
<keyword evidence="17" id="KW-0378">Hydrolase</keyword>
<evidence type="ECO:0000256" key="21">
    <source>
        <dbReference type="ARBA" id="ARBA00022859"/>
    </source>
</evidence>
<feature type="domain" description="Sushi" evidence="40">
    <location>
        <begin position="754"/>
        <end position="822"/>
    </location>
</feature>
<keyword evidence="9" id="KW-0597">Phosphoprotein</keyword>
<evidence type="ECO:0000256" key="23">
    <source>
        <dbReference type="ARBA" id="ARBA00023034"/>
    </source>
</evidence>
<evidence type="ECO:0000256" key="8">
    <source>
        <dbReference type="ARBA" id="ARBA00022536"/>
    </source>
</evidence>
<keyword evidence="18" id="KW-0068">Autocatalytic cleavage</keyword>
<dbReference type="SUPFAM" id="SSF57535">
    <property type="entry name" value="Complement control module/SCR domain"/>
    <property type="match status" value="2"/>
</dbReference>
<keyword evidence="10" id="KW-0399">Innate immunity</keyword>
<feature type="domain" description="Peptidase S1" evidence="39">
    <location>
        <begin position="276"/>
        <end position="432"/>
    </location>
</feature>
<evidence type="ECO:0000256" key="22">
    <source>
        <dbReference type="ARBA" id="ARBA00022875"/>
    </source>
</evidence>
<dbReference type="Pfam" id="PF00089">
    <property type="entry name" value="Trypsin"/>
    <property type="match status" value="1"/>
</dbReference>
<evidence type="ECO:0000256" key="10">
    <source>
        <dbReference type="ARBA" id="ARBA00022588"/>
    </source>
</evidence>
<dbReference type="CDD" id="cd00041">
    <property type="entry name" value="CUB"/>
    <property type="match status" value="4"/>
</dbReference>
<evidence type="ECO:0000256" key="35">
    <source>
        <dbReference type="ARBA" id="ARBA00093536"/>
    </source>
</evidence>
<feature type="domain" description="CUB" evidence="38">
    <location>
        <begin position="169"/>
        <end position="280"/>
    </location>
</feature>
<reference evidence="41" key="1">
    <citation type="submission" date="2019-06" db="EMBL/GenBank/DDBJ databases">
        <authorList>
            <consortium name="Wellcome Sanger Institute Data Sharing"/>
        </authorList>
    </citation>
    <scope>NUCLEOTIDE SEQUENCE [LARGE SCALE GENOMIC DNA]</scope>
</reference>
<dbReference type="PANTHER" id="PTHR24255:SF25">
    <property type="entry name" value="COMPLEMENT C1R SUBCOMPONENT"/>
    <property type="match status" value="1"/>
</dbReference>
<dbReference type="InterPro" id="IPR018097">
    <property type="entry name" value="EGF_Ca-bd_CS"/>
</dbReference>
<evidence type="ECO:0000256" key="4">
    <source>
        <dbReference type="ARBA" id="ARBA00004555"/>
    </source>
</evidence>
<keyword evidence="11 37" id="KW-0768">Sushi</keyword>
<dbReference type="PROSITE" id="PS50240">
    <property type="entry name" value="TRYPSIN_DOM"/>
    <property type="match status" value="2"/>
</dbReference>
<dbReference type="GO" id="GO:0007596">
    <property type="term" value="P:blood coagulation"/>
    <property type="evidence" value="ECO:0007669"/>
    <property type="project" value="UniProtKB-KW"/>
</dbReference>
<dbReference type="EC" id="3.4.21.69" evidence="29"/>
<dbReference type="Proteomes" id="UP000472263">
    <property type="component" value="Chromosome 16"/>
</dbReference>
<sequence>MCYPVMHGAVQSRHYPSPYPPNQLQQWDLNVPEGYQIQLTFTHLDIEASAGCFYDSLTVLYDDKVLGKFCGQENSADGHHPGNQPILSPGNKLTLIFQTDDTNPELHQNIGFSAYYQAIDRDECSGPDPADGSGPLCSQICLNTLGSYLCSCHHGYELRPDQRTCVLSCGGGIFDEPEGHLTSPGYPDQSPHDLSCQYIISVEPGFTVTLNFTDNFHIESIDTDQGPTCPYHWLQVTEPMKLCGGKSPGLMITESNTVRLDYHTDGTGLSHGWSLNYNTHKPEPLLNGGVTFISGSQNQYRSVIQYHCNEPFYSLLGGFLVFNFFLLSLLLFRLVSGFGLENVGDSYYIANKLKYIRLPVVDQAKCSHSINEAKKTNADVPSLSDNMFCAGVPEAGKDSCQGDSGGALPVMHGEIQSPQYPRPYPPSQLKQWDLQVPEGYQIQLTFTHLDIEASTGCFYDSLTVLYDQNILGKFCGQQNSTDGHHPGNQPILFPGNRLTLVFQTDDTNPELQQNIGFSVYYQAIDMDECSEPDPADGSAPPCSQICLNTPGSYLCSCHHGYELRTDHRTCVLSCGGGIFDEPEGHLTSPGYPDQSPHDLSCQYIISVEPGFTVTLNFTDNFHIESIDTDQGPTCLYHWLQVMLKPMKLCGGKSPGLMITESNTVTLDYHTDGTGLSHGWSLNYNTHRVKCPSPGVVAKGKVTPVLPEYLYRDYIYVRCDKGYKLMMDGRELVSFSDMCQSNGQWHFSLPECQIIDCGEPEPLLNGGVTFISGSQNQYRSVIQYHCNEPFYSLLGGVNVSYTCAADRKWSDNNDIHAIPKCIPVCGKPTKLLSSFQRILGGAKAPDNTIPWQVMLKVNGGKGGGMVIGDHWVMTAAHNLVDKGVYMGSNDVELMTTSPVDVASLHVHPKYKNLDNLDYNNDIALIKLQHPVTFNSSIMPICLPAEGFTYTEGLLGLISGFGLMEKNGSRMATNNLMYVQLPVVEQAVCRKSINEAKEIYSSLPSLTDNMFCAGVPEGGKDSCQGDSGGPLAIKQGGQFWAAGIVSWGIDCGQKGRYGVYTRVANYLGWIINTMQAN</sequence>
<organism evidence="41 42">
    <name type="scientific">Myripristis murdjan</name>
    <name type="common">pinecone soldierfish</name>
    <dbReference type="NCBI Taxonomy" id="586833"/>
    <lineage>
        <taxon>Eukaryota</taxon>
        <taxon>Metazoa</taxon>
        <taxon>Chordata</taxon>
        <taxon>Craniata</taxon>
        <taxon>Vertebrata</taxon>
        <taxon>Euteleostomi</taxon>
        <taxon>Actinopterygii</taxon>
        <taxon>Neopterygii</taxon>
        <taxon>Teleostei</taxon>
        <taxon>Neoteleostei</taxon>
        <taxon>Acanthomorphata</taxon>
        <taxon>Holocentriformes</taxon>
        <taxon>Holocentridae</taxon>
        <taxon>Myripristis</taxon>
    </lineage>
</organism>
<dbReference type="FunFam" id="2.10.70.10:FF:000016">
    <property type="entry name" value="Mannan-binding lectin serine protease 1"/>
    <property type="match status" value="1"/>
</dbReference>
<dbReference type="GO" id="GO:0072562">
    <property type="term" value="C:blood microparticle"/>
    <property type="evidence" value="ECO:0007669"/>
    <property type="project" value="TreeGrafter"/>
</dbReference>
<dbReference type="SMART" id="SM00020">
    <property type="entry name" value="Tryp_SPc"/>
    <property type="match status" value="1"/>
</dbReference>
<dbReference type="PROSITE" id="PS50923">
    <property type="entry name" value="SUSHI"/>
    <property type="match status" value="2"/>
</dbReference>
<dbReference type="CDD" id="cd00190">
    <property type="entry name" value="Tryp_SPc"/>
    <property type="match status" value="1"/>
</dbReference>
<keyword evidence="8" id="KW-0245">EGF-like domain</keyword>
<evidence type="ECO:0000256" key="9">
    <source>
        <dbReference type="ARBA" id="ARBA00022553"/>
    </source>
</evidence>
<dbReference type="PANTHER" id="PTHR24255">
    <property type="entry name" value="COMPLEMENT COMPONENT 1, S SUBCOMPONENT-RELATED"/>
    <property type="match status" value="1"/>
</dbReference>
<keyword evidence="25 36" id="KW-1015">Disulfide bond</keyword>
<dbReference type="Gene3D" id="2.60.120.290">
    <property type="entry name" value="Spermadhesin, CUB domain"/>
    <property type="match status" value="4"/>
</dbReference>
<evidence type="ECO:0000256" key="19">
    <source>
        <dbReference type="ARBA" id="ARBA00022824"/>
    </source>
</evidence>
<dbReference type="InterPro" id="IPR043504">
    <property type="entry name" value="Peptidase_S1_PA_chymotrypsin"/>
</dbReference>
<comment type="function">
    <text evidence="28">Protein C is a vitamin K-dependent serine protease that regulates blood coagulation by inactivating factors Va and VIIIa in the presence of calcium ions and phospholipids. Exerts a protective effect on the endothelial cell barrier function.</text>
</comment>
<dbReference type="SMART" id="SM00042">
    <property type="entry name" value="CUB"/>
    <property type="match status" value="4"/>
</dbReference>
<dbReference type="InterPro" id="IPR001314">
    <property type="entry name" value="Peptidase_S1A"/>
</dbReference>
<evidence type="ECO:0000256" key="24">
    <source>
        <dbReference type="ARBA" id="ARBA00023084"/>
    </source>
</evidence>
<evidence type="ECO:0000256" key="26">
    <source>
        <dbReference type="ARBA" id="ARBA00023180"/>
    </source>
</evidence>
<dbReference type="PRINTS" id="PR00722">
    <property type="entry name" value="CHYMOTRYPSIN"/>
</dbReference>
<feature type="domain" description="CUB" evidence="38">
    <location>
        <begin position="574"/>
        <end position="686"/>
    </location>
</feature>
<keyword evidence="26" id="KW-0325">Glycoprotein</keyword>
<keyword evidence="22" id="KW-0180">Complement pathway</keyword>
<dbReference type="GO" id="GO:0006958">
    <property type="term" value="P:complement activation, classical pathway"/>
    <property type="evidence" value="ECO:0007669"/>
    <property type="project" value="UniProtKB-KW"/>
</dbReference>
<dbReference type="InterPro" id="IPR035914">
    <property type="entry name" value="Sperma_CUB_dom_sf"/>
</dbReference>
<dbReference type="Gene3D" id="2.40.10.10">
    <property type="entry name" value="Trypsin-like serine proteases"/>
    <property type="match status" value="2"/>
</dbReference>
<evidence type="ECO:0000256" key="13">
    <source>
        <dbReference type="ARBA" id="ARBA00022696"/>
    </source>
</evidence>
<evidence type="ECO:0000256" key="6">
    <source>
        <dbReference type="ARBA" id="ARBA00011907"/>
    </source>
</evidence>
<evidence type="ECO:0000256" key="1">
    <source>
        <dbReference type="ARBA" id="ARBA00001057"/>
    </source>
</evidence>
<dbReference type="SMART" id="SM00032">
    <property type="entry name" value="CCP"/>
    <property type="match status" value="2"/>
</dbReference>
<evidence type="ECO:0000256" key="25">
    <source>
        <dbReference type="ARBA" id="ARBA00023157"/>
    </source>
</evidence>
<dbReference type="InterPro" id="IPR001254">
    <property type="entry name" value="Trypsin_dom"/>
</dbReference>
<dbReference type="GO" id="GO:0045087">
    <property type="term" value="P:innate immune response"/>
    <property type="evidence" value="ECO:0007669"/>
    <property type="project" value="UniProtKB-KW"/>
</dbReference>
<dbReference type="PROSITE" id="PS01180">
    <property type="entry name" value="CUB"/>
    <property type="match status" value="4"/>
</dbReference>
<feature type="domain" description="Peptidase S1" evidence="39">
    <location>
        <begin position="837"/>
        <end position="1073"/>
    </location>
</feature>
<dbReference type="Gene3D" id="2.10.70.10">
    <property type="entry name" value="Complement Module, domain 1"/>
    <property type="match status" value="3"/>
</dbReference>
<evidence type="ECO:0000259" key="39">
    <source>
        <dbReference type="PROSITE" id="PS50240"/>
    </source>
</evidence>
<dbReference type="InterPro" id="IPR009030">
    <property type="entry name" value="Growth_fac_rcpt_cys_sf"/>
</dbReference>
<accession>A0A667X586</accession>
<dbReference type="SUPFAM" id="SSF57184">
    <property type="entry name" value="Growth factor receptor domain"/>
    <property type="match status" value="1"/>
</dbReference>
<keyword evidence="15" id="KW-0732">Signal</keyword>
<evidence type="ECO:0000256" key="33">
    <source>
        <dbReference type="ARBA" id="ARBA00042906"/>
    </source>
</evidence>
<keyword evidence="7" id="KW-0964">Secreted</keyword>
<evidence type="ECO:0000256" key="17">
    <source>
        <dbReference type="ARBA" id="ARBA00022801"/>
    </source>
</evidence>
<comment type="catalytic activity">
    <reaction evidence="1">
        <text>Selective cleavage of Lys(or Arg)-|-Ile bond in complement subcomponent C1s to form the active form of C1s (EC 3.4.21.42).</text>
        <dbReference type="EC" id="3.4.21.41"/>
    </reaction>
</comment>
<keyword evidence="24" id="KW-0094">Blood coagulation</keyword>
<evidence type="ECO:0000256" key="18">
    <source>
        <dbReference type="ARBA" id="ARBA00022813"/>
    </source>
</evidence>
<keyword evidence="16" id="KW-0677">Repeat</keyword>
<dbReference type="PROSITE" id="PS00135">
    <property type="entry name" value="TRYPSIN_SER"/>
    <property type="match status" value="1"/>
</dbReference>
<dbReference type="InterPro" id="IPR000742">
    <property type="entry name" value="EGF"/>
</dbReference>
<comment type="subcellular location">
    <subcellularLocation>
        <location evidence="3">Cell surface</location>
    </subcellularLocation>
    <subcellularLocation>
        <location evidence="2">Endoplasmic reticulum</location>
    </subcellularLocation>
    <subcellularLocation>
        <location evidence="4">Golgi apparatus</location>
    </subcellularLocation>
    <subcellularLocation>
        <location evidence="5">Secreted</location>
    </subcellularLocation>
</comment>
<dbReference type="SMART" id="SM00179">
    <property type="entry name" value="EGF_CA"/>
    <property type="match status" value="2"/>
</dbReference>
<evidence type="ECO:0000313" key="42">
    <source>
        <dbReference type="Proteomes" id="UP000472263"/>
    </source>
</evidence>
<dbReference type="AlphaFoldDB" id="A0A667X586"/>
<dbReference type="Ensembl" id="ENSMMDT00005009326.1">
    <property type="protein sequence ID" value="ENSMMDP00005009078.1"/>
    <property type="gene ID" value="ENSMMDG00005004273.1"/>
</dbReference>
<keyword evidence="20" id="KW-0720">Serine protease</keyword>
<dbReference type="PROSITE" id="PS01187">
    <property type="entry name" value="EGF_CA"/>
    <property type="match status" value="2"/>
</dbReference>
<evidence type="ECO:0000256" key="32">
    <source>
        <dbReference type="ARBA" id="ARBA00042403"/>
    </source>
</evidence>
<evidence type="ECO:0000256" key="7">
    <source>
        <dbReference type="ARBA" id="ARBA00022525"/>
    </source>
</evidence>
<evidence type="ECO:0000256" key="36">
    <source>
        <dbReference type="PROSITE-ProRule" id="PRU00059"/>
    </source>
</evidence>
<name>A0A667X586_9TELE</name>
<comment type="caution">
    <text evidence="37">Lacks conserved residue(s) required for the propagation of feature annotation.</text>
</comment>
<dbReference type="GO" id="GO:0005783">
    <property type="term" value="C:endoplasmic reticulum"/>
    <property type="evidence" value="ECO:0007669"/>
    <property type="project" value="UniProtKB-SubCell"/>
</dbReference>
<dbReference type="GeneTree" id="ENSGT00950000183084"/>
<keyword evidence="12" id="KW-0645">Protease</keyword>
<keyword evidence="23" id="KW-0333">Golgi apparatus</keyword>
<dbReference type="SUPFAM" id="SSF49854">
    <property type="entry name" value="Spermadhesin, CUB domain"/>
    <property type="match status" value="4"/>
</dbReference>
<dbReference type="FunFam" id="2.40.10.10:FF:000054">
    <property type="entry name" value="Complement C1r subcomponent"/>
    <property type="match status" value="1"/>
</dbReference>
<dbReference type="GO" id="GO:0031638">
    <property type="term" value="P:zymogen activation"/>
    <property type="evidence" value="ECO:0007669"/>
    <property type="project" value="TreeGrafter"/>
</dbReference>
<comment type="function">
    <text evidence="34">Serine protease component of the complement C1 complex, a multiprotein complex that initiates the classical pathway of the complement system, a cascade of proteins that leads to phagocytosis and breakdown of pathogens and signaling that strengthens the adaptive immune system. C1R catalyzes the first enzymatic step in the classical complement pathway: it is activated by the C1Q subcomplex of the C1 complex, which associates with IgG or IgM immunoglobulins complexed with antigens to form antigen-antibody complexes on the surface of pathogens. Immunoglobulin-binding promotes the autocatalytic cleavage and activation of C1R. Activated C1R then cleaves and activates C1S, the second protease of the classical complement pathway. It is unclear if C1R activates C1S within single, strained C1 complexes or between neighboring C1 complexes on surfaces.</text>
</comment>
<feature type="domain" description="CUB" evidence="38">
    <location>
        <begin position="404"/>
        <end position="524"/>
    </location>
</feature>
<keyword evidence="13" id="KW-0356">Hemostasis</keyword>
<evidence type="ECO:0000256" key="34">
    <source>
        <dbReference type="ARBA" id="ARBA00093383"/>
    </source>
</evidence>
<dbReference type="CDD" id="cd00033">
    <property type="entry name" value="CCP"/>
    <property type="match status" value="1"/>
</dbReference>
<dbReference type="PROSITE" id="PS01186">
    <property type="entry name" value="EGF_2"/>
    <property type="match status" value="1"/>
</dbReference>
<dbReference type="InterPro" id="IPR000859">
    <property type="entry name" value="CUB_dom"/>
</dbReference>
<dbReference type="InterPro" id="IPR001881">
    <property type="entry name" value="EGF-like_Ca-bd_dom"/>
</dbReference>
<dbReference type="InParanoid" id="A0A667X586"/>
<feature type="disulfide bond" evidence="36">
    <location>
        <begin position="169"/>
        <end position="196"/>
    </location>
</feature>
<evidence type="ECO:0000256" key="14">
    <source>
        <dbReference type="ARBA" id="ARBA00022723"/>
    </source>
</evidence>
<feature type="domain" description="CUB" evidence="38">
    <location>
        <begin position="1"/>
        <end position="119"/>
    </location>
</feature>
<evidence type="ECO:0000256" key="29">
    <source>
        <dbReference type="ARBA" id="ARBA00038995"/>
    </source>
</evidence>
<feature type="domain" description="Sushi" evidence="40">
    <location>
        <begin position="688"/>
        <end position="753"/>
    </location>
</feature>
<dbReference type="GO" id="GO:0009986">
    <property type="term" value="C:cell surface"/>
    <property type="evidence" value="ECO:0007669"/>
    <property type="project" value="UniProtKB-SubCell"/>
</dbReference>
<dbReference type="GO" id="GO:0005794">
    <property type="term" value="C:Golgi apparatus"/>
    <property type="evidence" value="ECO:0007669"/>
    <property type="project" value="UniProtKB-SubCell"/>
</dbReference>
<dbReference type="GO" id="GO:0005509">
    <property type="term" value="F:calcium ion binding"/>
    <property type="evidence" value="ECO:0007669"/>
    <property type="project" value="InterPro"/>
</dbReference>
<evidence type="ECO:0000256" key="30">
    <source>
        <dbReference type="ARBA" id="ARBA00040219"/>
    </source>
</evidence>
<dbReference type="InterPro" id="IPR009003">
    <property type="entry name" value="Peptidase_S1_PA"/>
</dbReference>
<dbReference type="FunFam" id="2.60.120.290:FF:000012">
    <property type="entry name" value="mannan-binding lectin serine protease 1 isoform X1"/>
    <property type="match status" value="2"/>
</dbReference>
<evidence type="ECO:0000256" key="27">
    <source>
        <dbReference type="ARBA" id="ARBA00036045"/>
    </source>
</evidence>
<dbReference type="EC" id="3.4.21.41" evidence="6"/>